<keyword evidence="1" id="KW-0812">Transmembrane</keyword>
<reference evidence="2 3" key="1">
    <citation type="submission" date="2020-09" db="EMBL/GenBank/DDBJ databases">
        <authorList>
            <person name="Zhang R."/>
            <person name="Garcia K."/>
            <person name="Ogata H."/>
        </authorList>
    </citation>
    <scope>NUCLEOTIDE SEQUENCE [LARGE SCALE GENOMIC DNA]</scope>
    <source>
        <strain evidence="3">stheno</strain>
    </source>
</reference>
<accession>A0A7S7YFD0</accession>
<dbReference type="KEGG" id="vg:80543701"/>
<protein>
    <submittedName>
        <fullName evidence="2">PAN domain-containing protein</fullName>
    </submittedName>
</protein>
<name>A0A7S7YFD0_9VIRU</name>
<keyword evidence="3" id="KW-1185">Reference proteome</keyword>
<evidence type="ECO:0000313" key="3">
    <source>
        <dbReference type="Proteomes" id="UP001162098"/>
    </source>
</evidence>
<proteinExistence type="predicted"/>
<evidence type="ECO:0000256" key="1">
    <source>
        <dbReference type="SAM" id="Phobius"/>
    </source>
</evidence>
<dbReference type="Proteomes" id="UP001162098">
    <property type="component" value="Segment"/>
</dbReference>
<organism evidence="2 3">
    <name type="scientific">Medusavirus stheno T3</name>
    <dbReference type="NCBI Taxonomy" id="3069717"/>
    <lineage>
        <taxon>Viruses</taxon>
        <taxon>Varidnaviria</taxon>
        <taxon>Bamfordvirae</taxon>
        <taxon>Nucleocytoviricota</taxon>
        <taxon>Megaviricetes</taxon>
        <taxon>Mamonoviridae</taxon>
        <taxon>Medusavirus</taxon>
        <taxon>Medusavirus sthenus</taxon>
    </lineage>
</organism>
<dbReference type="Gene3D" id="3.50.4.10">
    <property type="entry name" value="Hepatocyte Growth Factor"/>
    <property type="match status" value="1"/>
</dbReference>
<keyword evidence="1" id="KW-1133">Transmembrane helix</keyword>
<feature type="transmembrane region" description="Helical" evidence="1">
    <location>
        <begin position="12"/>
        <end position="34"/>
    </location>
</feature>
<sequence length="133" mass="14863">MMLPTTTMDFSLAQIIILLVLLLAFLASGALLFYKDGNVTDAYQLYPNQNPQCDLERCDVSDGFNAATARDCQTVCDTSIDCEAFLYQRSGTTGGANCWPKKFKSYPPQFGAPWEQADFYLKKDRVEHAAINK</sequence>
<evidence type="ECO:0000313" key="2">
    <source>
        <dbReference type="EMBL" id="QPB44505.1"/>
    </source>
</evidence>
<keyword evidence="1" id="KW-0472">Membrane</keyword>
<dbReference type="EMBL" id="MW018138">
    <property type="protein sequence ID" value="QPB44505.1"/>
    <property type="molecule type" value="Genomic_DNA"/>
</dbReference>